<reference evidence="10 11" key="1">
    <citation type="submission" date="2017-08" db="EMBL/GenBank/DDBJ databases">
        <title>Infants hospitalized years apart are colonized by the same room-sourced microbial strains.</title>
        <authorList>
            <person name="Brooks B."/>
            <person name="Olm M.R."/>
            <person name="Firek B.A."/>
            <person name="Baker R."/>
            <person name="Thomas B.C."/>
            <person name="Morowitz M.J."/>
            <person name="Banfield J.F."/>
        </authorList>
    </citation>
    <scope>NUCLEOTIDE SEQUENCE [LARGE SCALE GENOMIC DNA]</scope>
    <source>
        <strain evidence="10">S2_005_002_R2_34</strain>
    </source>
</reference>
<evidence type="ECO:0000256" key="5">
    <source>
        <dbReference type="ARBA" id="ARBA00022967"/>
    </source>
</evidence>
<dbReference type="EMBL" id="QFPW01000003">
    <property type="protein sequence ID" value="PZQ50679.1"/>
    <property type="molecule type" value="Genomic_DNA"/>
</dbReference>
<dbReference type="InterPro" id="IPR013611">
    <property type="entry name" value="Transp-assoc_OB_typ2"/>
</dbReference>
<accession>A0A2W5NEN6</accession>
<dbReference type="AlphaFoldDB" id="A0A2W5NEN6"/>
<dbReference type="PANTHER" id="PTHR42781">
    <property type="entry name" value="SPERMIDINE/PUTRESCINE IMPORT ATP-BINDING PROTEIN POTA"/>
    <property type="match status" value="1"/>
</dbReference>
<dbReference type="SMART" id="SM00382">
    <property type="entry name" value="AAA"/>
    <property type="match status" value="1"/>
</dbReference>
<dbReference type="PANTHER" id="PTHR42781:SF4">
    <property type="entry name" value="SPERMIDINE_PUTRESCINE IMPORT ATP-BINDING PROTEIN POTA"/>
    <property type="match status" value="1"/>
</dbReference>
<dbReference type="Gene3D" id="2.40.50.100">
    <property type="match status" value="1"/>
</dbReference>
<keyword evidence="5 7" id="KW-1278">Translocase</keyword>
<sequence>MTSPAGSAPITTRSSSAGTPGSPSKPPRRGGRPAATAQPGRPVGRPPQELIVSSGNTAQGAGVEVRVEAITKTYGTFRAVDDVSLTAGAGEFLAMLGPSGSGKTTVLMSIAGFETPSFGEIVIGGQRVTDLAPNRRDIGVVFQNYALFPHMSVRENIAFPLRRRGVGRIEMAERVEAALRLVRLEEHGDKVPTALSGGQQQRVAIARATVFRPRLLLMDEPLGALDRRLREDMQFEIKELQRRLGVTIIYVTHDQEEAVMMADRIAVMRGGRIEQIGRADDLYDRPANAFVADFIGQTNLIPGRVAETGPDATLVEIEGGQRLAIARPTPVAPEAGAAVQVAIRPERLAVAAPDGPALAGTVRDSFYSGGTRLLVVEIAPDLAVKARVPIDPALPAPEPGDPIRLGWHPDYIRVYSR</sequence>
<evidence type="ECO:0000256" key="3">
    <source>
        <dbReference type="ARBA" id="ARBA00022741"/>
    </source>
</evidence>
<gene>
    <name evidence="7" type="primary">potA</name>
    <name evidence="10" type="ORF">DI556_06045</name>
</gene>
<dbReference type="InterPro" id="IPR005893">
    <property type="entry name" value="PotA-like"/>
</dbReference>
<comment type="caution">
    <text evidence="10">The sequence shown here is derived from an EMBL/GenBank/DDBJ whole genome shotgun (WGS) entry which is preliminary data.</text>
</comment>
<dbReference type="InterPro" id="IPR027417">
    <property type="entry name" value="P-loop_NTPase"/>
</dbReference>
<dbReference type="FunFam" id="3.40.50.300:FF:000133">
    <property type="entry name" value="Spermidine/putrescine import ATP-binding protein PotA"/>
    <property type="match status" value="1"/>
</dbReference>
<feature type="domain" description="ABC transporter" evidence="9">
    <location>
        <begin position="65"/>
        <end position="295"/>
    </location>
</feature>
<dbReference type="Pfam" id="PF00005">
    <property type="entry name" value="ABC_tran"/>
    <property type="match status" value="1"/>
</dbReference>
<dbReference type="InterPro" id="IPR003593">
    <property type="entry name" value="AAA+_ATPase"/>
</dbReference>
<evidence type="ECO:0000256" key="1">
    <source>
        <dbReference type="ARBA" id="ARBA00022448"/>
    </source>
</evidence>
<dbReference type="NCBIfam" id="TIGR01187">
    <property type="entry name" value="potA"/>
    <property type="match status" value="1"/>
</dbReference>
<dbReference type="SUPFAM" id="SSF52540">
    <property type="entry name" value="P-loop containing nucleoside triphosphate hydrolases"/>
    <property type="match status" value="1"/>
</dbReference>
<evidence type="ECO:0000256" key="7">
    <source>
        <dbReference type="RuleBase" id="RU364083"/>
    </source>
</evidence>
<dbReference type="Proteomes" id="UP000249185">
    <property type="component" value="Unassembled WGS sequence"/>
</dbReference>
<comment type="subunit">
    <text evidence="7">The complex is composed of two ATP-binding proteins (PotA), two transmembrane proteins (PotB and PotC) and a solute-binding protein (PotD).</text>
</comment>
<dbReference type="InterPro" id="IPR003439">
    <property type="entry name" value="ABC_transporter-like_ATP-bd"/>
</dbReference>
<feature type="compositionally biased region" description="Polar residues" evidence="8">
    <location>
        <begin position="1"/>
        <end position="17"/>
    </location>
</feature>
<dbReference type="GO" id="GO:0015417">
    <property type="term" value="F:ABC-type polyamine transporter activity"/>
    <property type="evidence" value="ECO:0007669"/>
    <property type="project" value="UniProtKB-EC"/>
</dbReference>
<keyword evidence="1 7" id="KW-0813">Transport</keyword>
<dbReference type="GO" id="GO:0016887">
    <property type="term" value="F:ATP hydrolysis activity"/>
    <property type="evidence" value="ECO:0007669"/>
    <property type="project" value="InterPro"/>
</dbReference>
<comment type="function">
    <text evidence="7">Part of the ABC transporter complex PotABCD involved in spermidine/putrescine import. Responsible for energy coupling to the transport system.</text>
</comment>
<keyword evidence="4 7" id="KW-0067">ATP-binding</keyword>
<feature type="compositionally biased region" description="Low complexity" evidence="8">
    <location>
        <begin position="32"/>
        <end position="42"/>
    </location>
</feature>
<organism evidence="10 11">
    <name type="scientific">Rhodovulum sulfidophilum</name>
    <name type="common">Rhodobacter sulfidophilus</name>
    <dbReference type="NCBI Taxonomy" id="35806"/>
    <lineage>
        <taxon>Bacteria</taxon>
        <taxon>Pseudomonadati</taxon>
        <taxon>Pseudomonadota</taxon>
        <taxon>Alphaproteobacteria</taxon>
        <taxon>Rhodobacterales</taxon>
        <taxon>Paracoccaceae</taxon>
        <taxon>Rhodovulum</taxon>
    </lineage>
</organism>
<keyword evidence="6 7" id="KW-0472">Membrane</keyword>
<dbReference type="GO" id="GO:0043190">
    <property type="term" value="C:ATP-binding cassette (ABC) transporter complex"/>
    <property type="evidence" value="ECO:0007669"/>
    <property type="project" value="InterPro"/>
</dbReference>
<dbReference type="GO" id="GO:0015847">
    <property type="term" value="P:putrescine transport"/>
    <property type="evidence" value="ECO:0007669"/>
    <property type="project" value="UniProtKB-ARBA"/>
</dbReference>
<evidence type="ECO:0000256" key="8">
    <source>
        <dbReference type="SAM" id="MobiDB-lite"/>
    </source>
</evidence>
<evidence type="ECO:0000256" key="6">
    <source>
        <dbReference type="ARBA" id="ARBA00023136"/>
    </source>
</evidence>
<dbReference type="GO" id="GO:0005524">
    <property type="term" value="F:ATP binding"/>
    <property type="evidence" value="ECO:0007669"/>
    <property type="project" value="UniProtKB-KW"/>
</dbReference>
<dbReference type="PROSITE" id="PS00211">
    <property type="entry name" value="ABC_TRANSPORTER_1"/>
    <property type="match status" value="1"/>
</dbReference>
<protein>
    <recommendedName>
        <fullName evidence="7">Spermidine/putrescine import ATP-binding protein PotA</fullName>
        <ecNumber evidence="7">7.6.2.11</ecNumber>
    </recommendedName>
</protein>
<dbReference type="Gene3D" id="3.40.50.300">
    <property type="entry name" value="P-loop containing nucleotide triphosphate hydrolases"/>
    <property type="match status" value="1"/>
</dbReference>
<comment type="similarity">
    <text evidence="7">Belongs to the ABC transporter superfamily. Spermidine/putrescine importer (TC 3.A.1.11.1) family.</text>
</comment>
<evidence type="ECO:0000256" key="2">
    <source>
        <dbReference type="ARBA" id="ARBA00022475"/>
    </source>
</evidence>
<evidence type="ECO:0000256" key="4">
    <source>
        <dbReference type="ARBA" id="ARBA00022840"/>
    </source>
</evidence>
<evidence type="ECO:0000313" key="11">
    <source>
        <dbReference type="Proteomes" id="UP000249185"/>
    </source>
</evidence>
<name>A0A2W5NEN6_RHOSU</name>
<proteinExistence type="inferred from homology"/>
<dbReference type="InterPro" id="IPR050093">
    <property type="entry name" value="ABC_SmlMolc_Importer"/>
</dbReference>
<dbReference type="InterPro" id="IPR017871">
    <property type="entry name" value="ABC_transporter-like_CS"/>
</dbReference>
<evidence type="ECO:0000259" key="9">
    <source>
        <dbReference type="PROSITE" id="PS50893"/>
    </source>
</evidence>
<dbReference type="EC" id="7.6.2.11" evidence="7"/>
<keyword evidence="3 7" id="KW-0547">Nucleotide-binding</keyword>
<keyword evidence="2 7" id="KW-1003">Cell membrane</keyword>
<evidence type="ECO:0000313" key="10">
    <source>
        <dbReference type="EMBL" id="PZQ50679.1"/>
    </source>
</evidence>
<feature type="region of interest" description="Disordered" evidence="8">
    <location>
        <begin position="1"/>
        <end position="57"/>
    </location>
</feature>
<dbReference type="InterPro" id="IPR008995">
    <property type="entry name" value="Mo/tungstate-bd_C_term_dom"/>
</dbReference>
<dbReference type="Pfam" id="PF08402">
    <property type="entry name" value="TOBE_2"/>
    <property type="match status" value="1"/>
</dbReference>
<comment type="catalytic activity">
    <reaction evidence="7">
        <text>ATP + H2O + polyamine-[polyamine-binding protein]Side 1 = ADP + phosphate + polyamineSide 2 + [polyamine-binding protein]Side 1.</text>
        <dbReference type="EC" id="7.6.2.11"/>
    </reaction>
</comment>
<dbReference type="PROSITE" id="PS50893">
    <property type="entry name" value="ABC_TRANSPORTER_2"/>
    <property type="match status" value="1"/>
</dbReference>
<dbReference type="SUPFAM" id="SSF50331">
    <property type="entry name" value="MOP-like"/>
    <property type="match status" value="1"/>
</dbReference>